<dbReference type="Gene3D" id="2.170.130.10">
    <property type="entry name" value="TonB-dependent receptor, plug domain"/>
    <property type="match status" value="1"/>
</dbReference>
<dbReference type="Pfam" id="PF07715">
    <property type="entry name" value="Plug"/>
    <property type="match status" value="1"/>
</dbReference>
<evidence type="ECO:0000313" key="15">
    <source>
        <dbReference type="Proteomes" id="UP000317839"/>
    </source>
</evidence>
<dbReference type="PANTHER" id="PTHR47234">
    <property type="match status" value="1"/>
</dbReference>
<evidence type="ECO:0000256" key="4">
    <source>
        <dbReference type="ARBA" id="ARBA00022692"/>
    </source>
</evidence>
<dbReference type="InterPro" id="IPR010917">
    <property type="entry name" value="TonB_rcpt_CS"/>
</dbReference>
<dbReference type="PROSITE" id="PS52016">
    <property type="entry name" value="TONB_DEPENDENT_REC_3"/>
    <property type="match status" value="1"/>
</dbReference>
<dbReference type="InterPro" id="IPR039426">
    <property type="entry name" value="TonB-dep_rcpt-like"/>
</dbReference>
<feature type="domain" description="TonB-dependent receptor-like beta-barrel" evidence="12">
    <location>
        <begin position="404"/>
        <end position="888"/>
    </location>
</feature>
<dbReference type="AlphaFoldDB" id="A0A545T9R5"/>
<reference evidence="14 15" key="1">
    <citation type="submission" date="2019-06" db="EMBL/GenBank/DDBJ databases">
        <title>Draft genome of Aliikangiella marina GYP-15.</title>
        <authorList>
            <person name="Wang G."/>
        </authorList>
    </citation>
    <scope>NUCLEOTIDE SEQUENCE [LARGE SCALE GENOMIC DNA]</scope>
    <source>
        <strain evidence="14 15">GYP-15</strain>
    </source>
</reference>
<accession>A0A545T9R5</accession>
<dbReference type="PANTHER" id="PTHR47234:SF1">
    <property type="entry name" value="TONB-DEPENDENT RECEPTOR"/>
    <property type="match status" value="1"/>
</dbReference>
<dbReference type="Pfam" id="PF00593">
    <property type="entry name" value="TonB_dep_Rec_b-barrel"/>
    <property type="match status" value="1"/>
</dbReference>
<evidence type="ECO:0008006" key="16">
    <source>
        <dbReference type="Google" id="ProtNLM"/>
    </source>
</evidence>
<evidence type="ECO:0000313" key="14">
    <source>
        <dbReference type="EMBL" id="TQV73947.1"/>
    </source>
</evidence>
<keyword evidence="3 9" id="KW-1134">Transmembrane beta strand</keyword>
<keyword evidence="7 9" id="KW-0472">Membrane</keyword>
<comment type="subcellular location">
    <subcellularLocation>
        <location evidence="1 9">Cell outer membrane</location>
        <topology evidence="1 9">Multi-pass membrane protein</topology>
    </subcellularLocation>
</comment>
<protein>
    <recommendedName>
        <fullName evidence="16">TonB-dependent receptor</fullName>
    </recommendedName>
</protein>
<keyword evidence="15" id="KW-1185">Reference proteome</keyword>
<comment type="similarity">
    <text evidence="9 11">Belongs to the TonB-dependent receptor family.</text>
</comment>
<dbReference type="PROSITE" id="PS01156">
    <property type="entry name" value="TONB_DEPENDENT_REC_2"/>
    <property type="match status" value="1"/>
</dbReference>
<evidence type="ECO:0000259" key="12">
    <source>
        <dbReference type="Pfam" id="PF00593"/>
    </source>
</evidence>
<dbReference type="InterPro" id="IPR037066">
    <property type="entry name" value="Plug_dom_sf"/>
</dbReference>
<evidence type="ECO:0000259" key="13">
    <source>
        <dbReference type="Pfam" id="PF07715"/>
    </source>
</evidence>
<evidence type="ECO:0000256" key="8">
    <source>
        <dbReference type="ARBA" id="ARBA00023237"/>
    </source>
</evidence>
<keyword evidence="6 11" id="KW-0798">TonB box</keyword>
<dbReference type="EMBL" id="VIKR01000003">
    <property type="protein sequence ID" value="TQV73947.1"/>
    <property type="molecule type" value="Genomic_DNA"/>
</dbReference>
<evidence type="ECO:0000256" key="11">
    <source>
        <dbReference type="RuleBase" id="RU003357"/>
    </source>
</evidence>
<keyword evidence="8 9" id="KW-0998">Cell outer membrane</keyword>
<dbReference type="InterPro" id="IPR000531">
    <property type="entry name" value="Beta-barrel_TonB"/>
</dbReference>
<evidence type="ECO:0000256" key="10">
    <source>
        <dbReference type="PROSITE-ProRule" id="PRU10144"/>
    </source>
</evidence>
<gene>
    <name evidence="14" type="ORF">FLL45_13880</name>
</gene>
<dbReference type="Proteomes" id="UP000317839">
    <property type="component" value="Unassembled WGS sequence"/>
</dbReference>
<evidence type="ECO:0000256" key="1">
    <source>
        <dbReference type="ARBA" id="ARBA00004571"/>
    </source>
</evidence>
<organism evidence="14 15">
    <name type="scientific">Aliikangiella marina</name>
    <dbReference type="NCBI Taxonomy" id="1712262"/>
    <lineage>
        <taxon>Bacteria</taxon>
        <taxon>Pseudomonadati</taxon>
        <taxon>Pseudomonadota</taxon>
        <taxon>Gammaproteobacteria</taxon>
        <taxon>Oceanospirillales</taxon>
        <taxon>Pleioneaceae</taxon>
        <taxon>Aliikangiella</taxon>
    </lineage>
</organism>
<dbReference type="OrthoDB" id="9805434at2"/>
<evidence type="ECO:0000256" key="5">
    <source>
        <dbReference type="ARBA" id="ARBA00022729"/>
    </source>
</evidence>
<evidence type="ECO:0000256" key="7">
    <source>
        <dbReference type="ARBA" id="ARBA00023136"/>
    </source>
</evidence>
<dbReference type="GO" id="GO:0009279">
    <property type="term" value="C:cell outer membrane"/>
    <property type="evidence" value="ECO:0007669"/>
    <property type="project" value="UniProtKB-SubCell"/>
</dbReference>
<keyword evidence="2 9" id="KW-0813">Transport</keyword>
<feature type="domain" description="TonB-dependent receptor plug" evidence="13">
    <location>
        <begin position="87"/>
        <end position="199"/>
    </location>
</feature>
<evidence type="ECO:0000256" key="2">
    <source>
        <dbReference type="ARBA" id="ARBA00022448"/>
    </source>
</evidence>
<dbReference type="InterPro" id="IPR012910">
    <property type="entry name" value="Plug_dom"/>
</dbReference>
<dbReference type="SUPFAM" id="SSF56935">
    <property type="entry name" value="Porins"/>
    <property type="match status" value="1"/>
</dbReference>
<evidence type="ECO:0000256" key="9">
    <source>
        <dbReference type="PROSITE-ProRule" id="PRU01360"/>
    </source>
</evidence>
<dbReference type="InterPro" id="IPR036942">
    <property type="entry name" value="Beta-barrel_TonB_sf"/>
</dbReference>
<sequence length="927" mass="101633">MLSYSSWGYEGQSKLLNNQIQLNSKQKDNLLKSRFKVSTLTTWLALCGFGLSSPAYSKDSTLKEEEEKKVVVTGSRIKKVDLNNLKPILSISREEFDKQGFASAKDVIDSITQNTGGTVDNSFTFGFTPAASSVNIRGLGFGHTLVLVDGRRLPIYPVGINGTSNFVDLSSIPTAFIERVDVLTDGASAVYGSDAVSGVINVITRKDIEGISMNYRFGDTSDGGFTNHRYNLMTGARNGDTQIDLIFDIWSQDALLATQRDYANSDVADASGSYSAGGVSFLGLNSGFVYQHPDCGTANDPIGGLSIADVDVSVFSSGELWCGFDRAPYRQLIAPQDKFSLMTRLSYEVTPDLTLFSRIGYSNSETDTQAEPNFYGGALFNGFGTAVLNNGAILPPGAVNNPTTGSAFEEPGVFVRRLVEFGPRQTKIENNSINMLLGLEGSFANGQYDWEMGLSFNRTELDSDSNNILLSALNSAVDNGLDLFETIPQSVVNALTFNANQESYSSNRVFDFSISGDLPVSLDAGPIQFALALEYVNEKYRDNPDPLVLQGDAFDGQTSGGGERDHLGIGGELSFPFSDKFELDIALRWDDYDDASSVNSAVSPRIAMAYRANENFLTRFSWGRSFRAPDMQRLFGGQTESFIDILDPEFLVDTNGLPCTDITAPDCSPTLIQSVSLLTGANIDLKEEEGSNLNLGFVLEFDNGLDLSIDYFQVELDEVVTAINPQSIVNLCTFQGLLCENVVRDGAGTLFGSSAFIESNAVNFAEQDTSGIDLIINYDWRNDSGVWSTSLNITRVNEFVTQFADGSRRIENVELGFLPEYRANFVMDWDKERWGATFRLNYVDKLGGAFCNGFCDKTEFVDSWTTTSVSGRYEIGDYTRIIMGINNLGNEAPPQDPTQTTWPFFINGSGYYNAVGREFYFQVDTTF</sequence>
<comment type="caution">
    <text evidence="14">The sequence shown here is derived from an EMBL/GenBank/DDBJ whole genome shotgun (WGS) entry which is preliminary data.</text>
</comment>
<keyword evidence="5" id="KW-0732">Signal</keyword>
<feature type="short sequence motif" description="TonB C-terminal box" evidence="10">
    <location>
        <begin position="910"/>
        <end position="927"/>
    </location>
</feature>
<evidence type="ECO:0000256" key="6">
    <source>
        <dbReference type="ARBA" id="ARBA00023077"/>
    </source>
</evidence>
<evidence type="ECO:0000256" key="3">
    <source>
        <dbReference type="ARBA" id="ARBA00022452"/>
    </source>
</evidence>
<dbReference type="Gene3D" id="2.40.170.20">
    <property type="entry name" value="TonB-dependent receptor, beta-barrel domain"/>
    <property type="match status" value="1"/>
</dbReference>
<keyword evidence="4 9" id="KW-0812">Transmembrane</keyword>
<proteinExistence type="inferred from homology"/>
<name>A0A545T9R5_9GAMM</name>